<dbReference type="PANTHER" id="PTHR15503">
    <property type="entry name" value="LDOC1 RELATED"/>
    <property type="match status" value="1"/>
</dbReference>
<feature type="compositionally biased region" description="Pro residues" evidence="1">
    <location>
        <begin position="56"/>
        <end position="69"/>
    </location>
</feature>
<feature type="region of interest" description="Disordered" evidence="1">
    <location>
        <begin position="50"/>
        <end position="83"/>
    </location>
</feature>
<dbReference type="OMA" id="MENASCA"/>
<name>A0A9J8A6S1_CYPCA</name>
<reference evidence="3" key="1">
    <citation type="submission" date="2025-08" db="UniProtKB">
        <authorList>
            <consortium name="Ensembl"/>
        </authorList>
    </citation>
    <scope>IDENTIFICATION</scope>
</reference>
<dbReference type="GeneTree" id="ENSGT00950000183173"/>
<evidence type="ECO:0000259" key="2">
    <source>
        <dbReference type="Pfam" id="PF03732"/>
    </source>
</evidence>
<keyword evidence="4" id="KW-1185">Reference proteome</keyword>
<dbReference type="Pfam" id="PF03732">
    <property type="entry name" value="Retrotrans_gag"/>
    <property type="match status" value="1"/>
</dbReference>
<sequence>MEAAGDRSPSHLEEFLQRAVGRMDRQDKAIDEMGRAFQAMVTKVSELALQAQQQQQPPPAAPPTPPTPPIVSGGISQSEPRLPIPEKYAGEPKFCRSFLSHCSLHFALQPRTFNTEERKVAFVLSLLTGRAALWGTAVWENQDSCCASFHALSEEMRRVFDRSVAGREAARLLTDLRQEDRSVSDYSIEFRTLAAECKWNEEAQWDHFLHGLADRIQQEIRAVELPTSLNGLIDLTIRVDNRLDQAARRKGRTVLATRPEAQRQRSEVAVSPPGDLEPMQVGRARLSREERIRRRSLGLCLYCGSQEHHIQRCPVKDQAR</sequence>
<protein>
    <recommendedName>
        <fullName evidence="2">Retrotransposon gag domain-containing protein</fullName>
    </recommendedName>
</protein>
<dbReference type="InterPro" id="IPR032567">
    <property type="entry name" value="RTL1-rel"/>
</dbReference>
<accession>A0A9J8A6S1</accession>
<evidence type="ECO:0000256" key="1">
    <source>
        <dbReference type="SAM" id="MobiDB-lite"/>
    </source>
</evidence>
<evidence type="ECO:0000313" key="4">
    <source>
        <dbReference type="Proteomes" id="UP001108240"/>
    </source>
</evidence>
<evidence type="ECO:0000313" key="3">
    <source>
        <dbReference type="Ensembl" id="ENSCCRP00000140819.1"/>
    </source>
</evidence>
<dbReference type="PANTHER" id="PTHR15503:SF36">
    <property type="entry name" value="RETROTRANSPOSON GAG-LIKE PROTEIN 5"/>
    <property type="match status" value="1"/>
</dbReference>
<dbReference type="AlphaFoldDB" id="A0A9J8A6S1"/>
<dbReference type="Ensembl" id="ENSCCRT00000107087.1">
    <property type="protein sequence ID" value="ENSCCRP00000140819.1"/>
    <property type="gene ID" value="ENSCCRG00000062380.1"/>
</dbReference>
<reference evidence="3" key="2">
    <citation type="submission" date="2025-09" db="UniProtKB">
        <authorList>
            <consortium name="Ensembl"/>
        </authorList>
    </citation>
    <scope>IDENTIFICATION</scope>
</reference>
<proteinExistence type="predicted"/>
<organism evidence="3 4">
    <name type="scientific">Cyprinus carpio carpio</name>
    <dbReference type="NCBI Taxonomy" id="630221"/>
    <lineage>
        <taxon>Eukaryota</taxon>
        <taxon>Metazoa</taxon>
        <taxon>Chordata</taxon>
        <taxon>Craniata</taxon>
        <taxon>Vertebrata</taxon>
        <taxon>Euteleostomi</taxon>
        <taxon>Actinopterygii</taxon>
        <taxon>Neopterygii</taxon>
        <taxon>Teleostei</taxon>
        <taxon>Ostariophysi</taxon>
        <taxon>Cypriniformes</taxon>
        <taxon>Cyprinidae</taxon>
        <taxon>Cyprininae</taxon>
        <taxon>Cyprinus</taxon>
    </lineage>
</organism>
<feature type="region of interest" description="Disordered" evidence="1">
    <location>
        <begin position="257"/>
        <end position="283"/>
    </location>
</feature>
<feature type="domain" description="Retrotransposon gag" evidence="2">
    <location>
        <begin position="123"/>
        <end position="213"/>
    </location>
</feature>
<dbReference type="Proteomes" id="UP001108240">
    <property type="component" value="Unplaced"/>
</dbReference>
<dbReference type="InterPro" id="IPR005162">
    <property type="entry name" value="Retrotrans_gag_dom"/>
</dbReference>